<dbReference type="PANTHER" id="PTHR16356:SF1">
    <property type="entry name" value="TRANSMEMBRANE AND COILED-COIL DOMAIN-CONTAINING PROTEIN 6"/>
    <property type="match status" value="1"/>
</dbReference>
<dbReference type="Gene3D" id="1.25.10.10">
    <property type="entry name" value="Leucine-rich Repeat Variant"/>
    <property type="match status" value="2"/>
</dbReference>
<feature type="region of interest" description="Disordered" evidence="1">
    <location>
        <begin position="488"/>
        <end position="508"/>
    </location>
</feature>
<dbReference type="SUPFAM" id="SSF48371">
    <property type="entry name" value="ARM repeat"/>
    <property type="match status" value="1"/>
</dbReference>
<evidence type="ECO:0000313" key="2">
    <source>
        <dbReference type="Ensembl" id="ENSACOP00000016808.1"/>
    </source>
</evidence>
<dbReference type="InterPro" id="IPR016024">
    <property type="entry name" value="ARM-type_fold"/>
</dbReference>
<dbReference type="Proteomes" id="UP000694522">
    <property type="component" value="Unplaced"/>
</dbReference>
<keyword evidence="3" id="KW-1185">Reference proteome</keyword>
<accession>A0A8B9IZH9</accession>
<evidence type="ECO:0000313" key="3">
    <source>
        <dbReference type="Proteomes" id="UP000694522"/>
    </source>
</evidence>
<dbReference type="SMART" id="SM00185">
    <property type="entry name" value="ARM"/>
    <property type="match status" value="6"/>
</dbReference>
<evidence type="ECO:0000256" key="1">
    <source>
        <dbReference type="SAM" id="MobiDB-lite"/>
    </source>
</evidence>
<reference evidence="2" key="2">
    <citation type="submission" date="2025-09" db="UniProtKB">
        <authorList>
            <consortium name="Ensembl"/>
        </authorList>
    </citation>
    <scope>IDENTIFICATION</scope>
</reference>
<sequence length="508" mass="55465">MWGRRQRGPGSCVLGAEELRARRREREAALRKARRQEQLVSKRLLREDTTAEEGAQDGAGVEPGPLLENEVLELLRSVQKGSEDRKRSLGRLCWALRNKETRQKFVRLDGSIRTLIGLFTSSLADVQMQAGRCLHELSHSSDPAVAEACLPVTSYLLTYLSGHSIEFTELCLYTLGNLVVESEAVRKQLLPQGIIPVLVSCIQSPHEAVLEGLGYVLSQLLQAKEAPTEIIPLVLASALPQHMLRLVCSGLKAGIGAAVEFAWCLHYIICSQMPNTALLSLGALPALTSVLLNLASEPPPDAAEGLELLVCPVLRCLSNLLAEGTGCEEQVQDERLLVAIFLILQSFLQKHPFIAQECLWLLNNLTAHEPFFCSALLSLDLLPALLQLLPCSQMATVLVLTVACNIAAKGPAFCQQLHQQPALPLLLPILTLPDPEAVGQCLELLHLLFLHCPEAAADFIRQGGHRALEQHQSTPELQERARALLDMVGHPLGSPPSPRPPSFPPPVL</sequence>
<feature type="compositionally biased region" description="Pro residues" evidence="1">
    <location>
        <begin position="493"/>
        <end position="508"/>
    </location>
</feature>
<feature type="region of interest" description="Disordered" evidence="1">
    <location>
        <begin position="41"/>
        <end position="64"/>
    </location>
</feature>
<dbReference type="Ensembl" id="ENSACOT00000017421.1">
    <property type="protein sequence ID" value="ENSACOP00000016808.1"/>
    <property type="gene ID" value="ENSACOG00000011685.1"/>
</dbReference>
<dbReference type="PANTHER" id="PTHR16356">
    <property type="entry name" value="TRANSMEMBRANE AND COILED-COIL DOMAIN-CONTAINING PROTEIN 6 TMCO6"/>
    <property type="match status" value="1"/>
</dbReference>
<dbReference type="AlphaFoldDB" id="A0A8B9IZH9"/>
<name>A0A8B9IZH9_9PSIT</name>
<reference evidence="2" key="1">
    <citation type="submission" date="2025-08" db="UniProtKB">
        <authorList>
            <consortium name="Ensembl"/>
        </authorList>
    </citation>
    <scope>IDENTIFICATION</scope>
</reference>
<protein>
    <submittedName>
        <fullName evidence="2">Transmembrane and coiled-coil domains 6</fullName>
    </submittedName>
</protein>
<proteinExistence type="predicted"/>
<dbReference type="InterPro" id="IPR011989">
    <property type="entry name" value="ARM-like"/>
</dbReference>
<dbReference type="InterPro" id="IPR000225">
    <property type="entry name" value="Armadillo"/>
</dbReference>
<organism evidence="2 3">
    <name type="scientific">Amazona collaria</name>
    <name type="common">yellow-billed parrot</name>
    <dbReference type="NCBI Taxonomy" id="241587"/>
    <lineage>
        <taxon>Eukaryota</taxon>
        <taxon>Metazoa</taxon>
        <taxon>Chordata</taxon>
        <taxon>Craniata</taxon>
        <taxon>Vertebrata</taxon>
        <taxon>Euteleostomi</taxon>
        <taxon>Archelosauria</taxon>
        <taxon>Archosauria</taxon>
        <taxon>Dinosauria</taxon>
        <taxon>Saurischia</taxon>
        <taxon>Theropoda</taxon>
        <taxon>Coelurosauria</taxon>
        <taxon>Aves</taxon>
        <taxon>Neognathae</taxon>
        <taxon>Neoaves</taxon>
        <taxon>Telluraves</taxon>
        <taxon>Australaves</taxon>
        <taxon>Psittaciformes</taxon>
        <taxon>Psittacidae</taxon>
        <taxon>Amazona</taxon>
    </lineage>
</organism>